<organism evidence="1 2">
    <name type="scientific">Stygiolobus azoricus</name>
    <dbReference type="NCBI Taxonomy" id="41675"/>
    <lineage>
        <taxon>Archaea</taxon>
        <taxon>Thermoproteota</taxon>
        <taxon>Thermoprotei</taxon>
        <taxon>Sulfolobales</taxon>
        <taxon>Sulfolobaceae</taxon>
        <taxon>Stygiolobus</taxon>
    </lineage>
</organism>
<dbReference type="OrthoDB" id="40102at2157"/>
<dbReference type="RefSeq" id="WP_156007350.1">
    <property type="nucleotide sequence ID" value="NZ_CP045483.1"/>
</dbReference>
<evidence type="ECO:0000313" key="1">
    <source>
        <dbReference type="EMBL" id="QGR19995.1"/>
    </source>
</evidence>
<proteinExistence type="predicted"/>
<dbReference type="EMBL" id="CP045483">
    <property type="protein sequence ID" value="QGR19995.1"/>
    <property type="molecule type" value="Genomic_DNA"/>
</dbReference>
<protein>
    <submittedName>
        <fullName evidence="1">Uncharacterized protein</fullName>
    </submittedName>
</protein>
<gene>
    <name evidence="1" type="ORF">D1868_08360</name>
</gene>
<evidence type="ECO:0000313" key="2">
    <source>
        <dbReference type="Proteomes" id="UP000423396"/>
    </source>
</evidence>
<dbReference type="AlphaFoldDB" id="A0A650CQI7"/>
<dbReference type="Proteomes" id="UP000423396">
    <property type="component" value="Chromosome"/>
</dbReference>
<dbReference type="GeneID" id="42799076"/>
<keyword evidence="2" id="KW-1185">Reference proteome</keyword>
<accession>A0A650CQI7</accession>
<dbReference type="KEGG" id="sazo:D1868_08360"/>
<name>A0A650CQI7_9CREN</name>
<reference evidence="1 2" key="1">
    <citation type="submission" date="2019-10" db="EMBL/GenBank/DDBJ databases">
        <title>Genome Sequences from Six Type Strain Members of the Archaeal Family Sulfolobaceae: Acidianus ambivalens, Acidianus infernus, Metallosphaera prunae, Stygiolobus azoricus, Sulfolobus metallicus, and Sulfurisphaera ohwakuensis.</title>
        <authorList>
            <person name="Counts J.A."/>
            <person name="Kelly R.M."/>
        </authorList>
    </citation>
    <scope>NUCLEOTIDE SEQUENCE [LARGE SCALE GENOMIC DNA]</scope>
    <source>
        <strain evidence="1 2">FC6</strain>
    </source>
</reference>
<sequence length="160" mass="18676">MTVEEYFLNYNGEKIFVVLLGFASNKYYFYYPKGDTLVIIDNEGKVEMKEILEVVGTAPAGFKVGEVVEPWEKVKARPVVWRVLDKEIQADNIYAVYSTFQDYKVLESSVPDRLKSFFLRDQDPWDYKDWCCVMIASQKDLTNLPPTFKKIYLKNGKLEI</sequence>